<dbReference type="SUPFAM" id="SSF54373">
    <property type="entry name" value="FAD-linked reductases, C-terminal domain"/>
    <property type="match status" value="1"/>
</dbReference>
<reference evidence="7" key="1">
    <citation type="journal article" date="2014" name="Nat. Commun.">
        <title>Genomic adaptations of the halophilic Dead Sea filamentous fungus Eurotium rubrum.</title>
        <authorList>
            <person name="Kis-Papo T."/>
            <person name="Weig A.R."/>
            <person name="Riley R."/>
            <person name="Persoh D."/>
            <person name="Salamov A."/>
            <person name="Sun H."/>
            <person name="Lipzen A."/>
            <person name="Wasser S.P."/>
            <person name="Rambold G."/>
            <person name="Grigoriev I.V."/>
            <person name="Nevo E."/>
        </authorList>
    </citation>
    <scope>NUCLEOTIDE SEQUENCE [LARGE SCALE GENOMIC DNA]</scope>
    <source>
        <strain evidence="7">CBS 135680</strain>
    </source>
</reference>
<dbReference type="InterPro" id="IPR036188">
    <property type="entry name" value="FAD/NAD-bd_sf"/>
</dbReference>
<dbReference type="AlphaFoldDB" id="A0A017S3U6"/>
<dbReference type="Pfam" id="PF01494">
    <property type="entry name" value="FAD_binding_3"/>
    <property type="match status" value="1"/>
</dbReference>
<evidence type="ECO:0000313" key="7">
    <source>
        <dbReference type="Proteomes" id="UP000019804"/>
    </source>
</evidence>
<dbReference type="GO" id="GO:0071949">
    <property type="term" value="F:FAD binding"/>
    <property type="evidence" value="ECO:0007669"/>
    <property type="project" value="InterPro"/>
</dbReference>
<keyword evidence="4" id="KW-0472">Membrane</keyword>
<evidence type="ECO:0000259" key="5">
    <source>
        <dbReference type="Pfam" id="PF01494"/>
    </source>
</evidence>
<dbReference type="HOGENOM" id="CLU_009665_6_3_1"/>
<dbReference type="RefSeq" id="XP_040635383.1">
    <property type="nucleotide sequence ID" value="XM_040784958.1"/>
</dbReference>
<dbReference type="PANTHER" id="PTHR46720:SF3">
    <property type="entry name" value="FAD-BINDING DOMAIN-CONTAINING PROTEIN-RELATED"/>
    <property type="match status" value="1"/>
</dbReference>
<keyword evidence="4" id="KW-1133">Transmembrane helix</keyword>
<evidence type="ECO:0000256" key="3">
    <source>
        <dbReference type="ARBA" id="ARBA00023002"/>
    </source>
</evidence>
<keyword evidence="2" id="KW-0274">FAD</keyword>
<dbReference type="GeneID" id="63700082"/>
<dbReference type="OrthoDB" id="417877at2759"/>
<keyword evidence="4" id="KW-0812">Transmembrane</keyword>
<keyword evidence="7" id="KW-1185">Reference proteome</keyword>
<evidence type="ECO:0000256" key="1">
    <source>
        <dbReference type="ARBA" id="ARBA00022630"/>
    </source>
</evidence>
<keyword evidence="1" id="KW-0285">Flavoprotein</keyword>
<dbReference type="PANTHER" id="PTHR46720">
    <property type="entry name" value="HYDROXYLASE, PUTATIVE (AFU_ORTHOLOGUE AFUA_3G01460)-RELATED"/>
    <property type="match status" value="1"/>
</dbReference>
<dbReference type="PRINTS" id="PR00420">
    <property type="entry name" value="RNGMNOXGNASE"/>
</dbReference>
<feature type="transmembrane region" description="Helical" evidence="4">
    <location>
        <begin position="12"/>
        <end position="29"/>
    </location>
</feature>
<evidence type="ECO:0000256" key="4">
    <source>
        <dbReference type="SAM" id="Phobius"/>
    </source>
</evidence>
<dbReference type="InterPro" id="IPR002938">
    <property type="entry name" value="FAD-bd"/>
</dbReference>
<dbReference type="GO" id="GO:0016491">
    <property type="term" value="F:oxidoreductase activity"/>
    <property type="evidence" value="ECO:0007669"/>
    <property type="project" value="UniProtKB-KW"/>
</dbReference>
<evidence type="ECO:0000313" key="6">
    <source>
        <dbReference type="EMBL" id="EYE91693.1"/>
    </source>
</evidence>
<protein>
    <submittedName>
        <fullName evidence="6">Putative salicylate hydroxylase</fullName>
    </submittedName>
</protein>
<evidence type="ECO:0000256" key="2">
    <source>
        <dbReference type="ARBA" id="ARBA00022827"/>
    </source>
</evidence>
<keyword evidence="3" id="KW-0560">Oxidoreductase</keyword>
<dbReference type="InterPro" id="IPR051104">
    <property type="entry name" value="FAD_monoxygenase"/>
</dbReference>
<name>A0A017S3U6_ASPRC</name>
<dbReference type="Proteomes" id="UP000019804">
    <property type="component" value="Unassembled WGS sequence"/>
</dbReference>
<dbReference type="EMBL" id="KK088442">
    <property type="protein sequence ID" value="EYE91693.1"/>
    <property type="molecule type" value="Genomic_DNA"/>
</dbReference>
<proteinExistence type="predicted"/>
<dbReference type="FunFam" id="3.50.50.60:FF:000153">
    <property type="entry name" value="Salicylate hydroxylase, putative"/>
    <property type="match status" value="1"/>
</dbReference>
<dbReference type="SUPFAM" id="SSF51905">
    <property type="entry name" value="FAD/NAD(P)-binding domain"/>
    <property type="match status" value="1"/>
</dbReference>
<gene>
    <name evidence="6" type="ORF">EURHEDRAFT_464443</name>
</gene>
<accession>A0A017S3U6</accession>
<dbReference type="GO" id="GO:0044550">
    <property type="term" value="P:secondary metabolite biosynthetic process"/>
    <property type="evidence" value="ECO:0007669"/>
    <property type="project" value="TreeGrafter"/>
</dbReference>
<organism evidence="6 7">
    <name type="scientific">Aspergillus ruber (strain CBS 135680)</name>
    <dbReference type="NCBI Taxonomy" id="1388766"/>
    <lineage>
        <taxon>Eukaryota</taxon>
        <taxon>Fungi</taxon>
        <taxon>Dikarya</taxon>
        <taxon>Ascomycota</taxon>
        <taxon>Pezizomycotina</taxon>
        <taxon>Eurotiomycetes</taxon>
        <taxon>Eurotiomycetidae</taxon>
        <taxon>Eurotiales</taxon>
        <taxon>Aspergillaceae</taxon>
        <taxon>Aspergillus</taxon>
        <taxon>Aspergillus subgen. Aspergillus</taxon>
    </lineage>
</organism>
<feature type="domain" description="FAD-binding" evidence="5">
    <location>
        <begin position="11"/>
        <end position="377"/>
    </location>
</feature>
<sequence length="438" mass="48832">MSDKCEEKRPHVAIIGSGLVGVIFALGLLKRNIKVTLYEQSHDLNELGAGIAFTGVAQECMRQLDPRILEALRRVGNENVTAYNRYVDGYSQVTGEQREEDPTFEPLFFQLPIDGMKFWACHRAHFLNELAKLLPGNVIVFQKRLATYVDDENRPTVMLHFEDGSMAEADAVIGCDGIKSRVRQVLLGPDNPASLPSYTHRAAYRAVVPIEAAAAAIGTDKANNQCLHMGPGSHVLNYPLANYTLMNIVIFLRDWDVWPNIEKMAGSAHKTEVASAFAHWGPAVRSIIELLPEELAKWAIFDLGTHPVPFYAKGRVCMAGDAAHGSAPHHGAGAGFGVEDALALASILEEMEESTHIVQALHAFSSVRYERTQWLVRSSRETADIYEWTYHESGSDPDKCKEQIEQRTRKIWDYDVDAMVTEAKEVYRASFQFSTVNK</sequence>
<dbReference type="Gene3D" id="3.50.50.60">
    <property type="entry name" value="FAD/NAD(P)-binding domain"/>
    <property type="match status" value="1"/>
</dbReference>
<dbReference type="STRING" id="1388766.A0A017S3U6"/>